<dbReference type="InterPro" id="IPR029063">
    <property type="entry name" value="SAM-dependent_MTases_sf"/>
</dbReference>
<dbReference type="SUPFAM" id="SSF53335">
    <property type="entry name" value="S-adenosyl-L-methionine-dependent methyltransferases"/>
    <property type="match status" value="1"/>
</dbReference>
<dbReference type="InterPro" id="IPR015637">
    <property type="entry name" value="MUG/TDG"/>
</dbReference>
<dbReference type="InterPro" id="IPR041698">
    <property type="entry name" value="Methyltransf_25"/>
</dbReference>
<evidence type="ECO:0000256" key="2">
    <source>
        <dbReference type="ARBA" id="ARBA00022801"/>
    </source>
</evidence>
<dbReference type="Pfam" id="PF03167">
    <property type="entry name" value="UDG"/>
    <property type="match status" value="1"/>
</dbReference>
<dbReference type="GO" id="GO:0004844">
    <property type="term" value="F:uracil DNA N-glycosylase activity"/>
    <property type="evidence" value="ECO:0007669"/>
    <property type="project" value="TreeGrafter"/>
</dbReference>
<feature type="domain" description="Uracil-DNA glycosylase-like" evidence="4">
    <location>
        <begin position="201"/>
        <end position="355"/>
    </location>
</feature>
<evidence type="ECO:0000256" key="3">
    <source>
        <dbReference type="ARBA" id="ARBA00023204"/>
    </source>
</evidence>
<organism evidence="7">
    <name type="scientific">freshwater metagenome</name>
    <dbReference type="NCBI Taxonomy" id="449393"/>
    <lineage>
        <taxon>unclassified sequences</taxon>
        <taxon>metagenomes</taxon>
        <taxon>ecological metagenomes</taxon>
    </lineage>
</organism>
<evidence type="ECO:0000313" key="6">
    <source>
        <dbReference type="EMBL" id="CAB4727271.1"/>
    </source>
</evidence>
<evidence type="ECO:0000259" key="5">
    <source>
        <dbReference type="Pfam" id="PF13649"/>
    </source>
</evidence>
<evidence type="ECO:0000313" key="9">
    <source>
        <dbReference type="EMBL" id="CAB5013238.1"/>
    </source>
</evidence>
<evidence type="ECO:0000313" key="8">
    <source>
        <dbReference type="EMBL" id="CAB4972620.1"/>
    </source>
</evidence>
<keyword evidence="1" id="KW-0227">DNA damage</keyword>
<dbReference type="Gene3D" id="3.40.50.150">
    <property type="entry name" value="Vaccinia Virus protein VP39"/>
    <property type="match status" value="1"/>
</dbReference>
<sequence length="362" mass="39053">MDLPTIAIYEQRAKEWQQARTSDGAIYARAKKLGEQRIAPYPVLDLGCGPGPHLAALGAPVVAQDGAPAMVSLALAAVPSALGVCGDLLHLPLRRSSLGAAWASASYLHIKRVELPWALMDLHQALVPNAPIALRLRRGNKEGQLVGLRDDQFPGRFFAEIEVKELHSVLVGAGFSVSLCEVDSLDDGWIEVQAKRAPTLPDFVGPNMDILICGLNPSVYSAEVGVGFGRPGNRFWPAAIKAGMVSQDRDPRHALQNHGVGMTDLVKRATAKASDLKIYEYQEGMERVARLTQWLKPKMICFVGLSGYRAAIDKSAQAGIQSQLVGGTRVYLMPSTSGLNAHSSLDQLSKHFETALAFSKTL</sequence>
<dbReference type="InterPro" id="IPR005122">
    <property type="entry name" value="Uracil-DNA_glycosylase-like"/>
</dbReference>
<dbReference type="EMBL" id="CAEZYK010000060">
    <property type="protein sequence ID" value="CAB4727271.1"/>
    <property type="molecule type" value="Genomic_DNA"/>
</dbReference>
<dbReference type="Pfam" id="PF13649">
    <property type="entry name" value="Methyltransf_25"/>
    <property type="match status" value="1"/>
</dbReference>
<dbReference type="EMBL" id="CAFBPQ010000002">
    <property type="protein sequence ID" value="CAB5013238.1"/>
    <property type="molecule type" value="Genomic_DNA"/>
</dbReference>
<proteinExistence type="predicted"/>
<evidence type="ECO:0000313" key="7">
    <source>
        <dbReference type="EMBL" id="CAB4895556.1"/>
    </source>
</evidence>
<accession>A0A6J7FJD9</accession>
<keyword evidence="2" id="KW-0378">Hydrolase</keyword>
<dbReference type="InterPro" id="IPR036895">
    <property type="entry name" value="Uracil-DNA_glycosylase-like_sf"/>
</dbReference>
<keyword evidence="3" id="KW-0234">DNA repair</keyword>
<dbReference type="SUPFAM" id="SSF52141">
    <property type="entry name" value="Uracil-DNA glycosylase-like"/>
    <property type="match status" value="1"/>
</dbReference>
<evidence type="ECO:0000259" key="4">
    <source>
        <dbReference type="Pfam" id="PF03167"/>
    </source>
</evidence>
<dbReference type="GO" id="GO:0006285">
    <property type="term" value="P:base-excision repair, AP site formation"/>
    <property type="evidence" value="ECO:0007669"/>
    <property type="project" value="InterPro"/>
</dbReference>
<dbReference type="EMBL" id="CAFBMM010000002">
    <property type="protein sequence ID" value="CAB4895556.1"/>
    <property type="molecule type" value="Genomic_DNA"/>
</dbReference>
<dbReference type="Gene3D" id="3.40.470.10">
    <property type="entry name" value="Uracil-DNA glycosylase-like domain"/>
    <property type="match status" value="1"/>
</dbReference>
<dbReference type="EMBL" id="CAFBOF010000007">
    <property type="protein sequence ID" value="CAB4972620.1"/>
    <property type="molecule type" value="Genomic_DNA"/>
</dbReference>
<protein>
    <submittedName>
        <fullName evidence="7">Unannotated protein</fullName>
    </submittedName>
</protein>
<dbReference type="AlphaFoldDB" id="A0A6J7FJD9"/>
<feature type="domain" description="Methyltransferase" evidence="5">
    <location>
        <begin position="43"/>
        <end position="128"/>
    </location>
</feature>
<dbReference type="PANTHER" id="PTHR12159:SF9">
    <property type="entry name" value="G_T MISMATCH-SPECIFIC THYMINE DNA GLYCOSYLASE"/>
    <property type="match status" value="1"/>
</dbReference>
<name>A0A6J7FJD9_9ZZZZ</name>
<dbReference type="CDD" id="cd10028">
    <property type="entry name" value="UDG-F2_TDG_MUG"/>
    <property type="match status" value="1"/>
</dbReference>
<evidence type="ECO:0000256" key="1">
    <source>
        <dbReference type="ARBA" id="ARBA00022763"/>
    </source>
</evidence>
<reference evidence="7" key="1">
    <citation type="submission" date="2020-05" db="EMBL/GenBank/DDBJ databases">
        <authorList>
            <person name="Chiriac C."/>
            <person name="Salcher M."/>
            <person name="Ghai R."/>
            <person name="Kavagutti S V."/>
        </authorList>
    </citation>
    <scope>NUCLEOTIDE SEQUENCE</scope>
</reference>
<gene>
    <name evidence="6" type="ORF">UFOPK2683_01057</name>
    <name evidence="7" type="ORF">UFOPK3605_00176</name>
    <name evidence="8" type="ORF">UFOPK3897_00567</name>
    <name evidence="9" type="ORF">UFOPK4121_00174</name>
</gene>
<dbReference type="PANTHER" id="PTHR12159">
    <property type="entry name" value="G/T AND G/U MISMATCH-SPECIFIC DNA GLYCOSYLASE"/>
    <property type="match status" value="1"/>
</dbReference>
<dbReference type="GO" id="GO:0008263">
    <property type="term" value="F:pyrimidine-specific mismatch base pair DNA N-glycosylase activity"/>
    <property type="evidence" value="ECO:0007669"/>
    <property type="project" value="TreeGrafter"/>
</dbReference>